<dbReference type="PANTHER" id="PTHR10015">
    <property type="entry name" value="HEAT SHOCK TRANSCRIPTION FACTOR"/>
    <property type="match status" value="1"/>
</dbReference>
<sequence length="191" mass="21113">MLEYACDSEFGSCISWTADGSEFIIHDKEAMMDNLAPMFFNQTKFRSFTRQLNIWGFVRTDTLDGWRHNNFLRGRPHLLNEIERTQVKSTAKAEVLAQQALNAADSAKNVAVAANETNSYSSSRLDAQAQSFQSSNEDNSAHIGIAVAVSQFPFAQAPAPAQGQGSVFSYLFQDATSLLPPSVQRYSSDET</sequence>
<dbReference type="InterPro" id="IPR036388">
    <property type="entry name" value="WH-like_DNA-bd_sf"/>
</dbReference>
<name>A0AAD9D9C4_9STRA</name>
<dbReference type="AlphaFoldDB" id="A0AAD9D9C4"/>
<dbReference type="PANTHER" id="PTHR10015:SF206">
    <property type="entry name" value="HSF-TYPE DNA-BINDING DOMAIN-CONTAINING PROTEIN"/>
    <property type="match status" value="1"/>
</dbReference>
<dbReference type="Pfam" id="PF00447">
    <property type="entry name" value="HSF_DNA-bind"/>
    <property type="match status" value="1"/>
</dbReference>
<feature type="non-terminal residue" evidence="6">
    <location>
        <position position="1"/>
    </location>
</feature>
<dbReference type="GO" id="GO:0043565">
    <property type="term" value="F:sequence-specific DNA binding"/>
    <property type="evidence" value="ECO:0007669"/>
    <property type="project" value="InterPro"/>
</dbReference>
<evidence type="ECO:0000313" key="7">
    <source>
        <dbReference type="Proteomes" id="UP001224775"/>
    </source>
</evidence>
<comment type="similarity">
    <text evidence="4">Belongs to the HSF family.</text>
</comment>
<gene>
    <name evidence="6" type="ORF">QTG54_010377</name>
</gene>
<dbReference type="Proteomes" id="UP001224775">
    <property type="component" value="Unassembled WGS sequence"/>
</dbReference>
<dbReference type="GO" id="GO:0003700">
    <property type="term" value="F:DNA-binding transcription factor activity"/>
    <property type="evidence" value="ECO:0007669"/>
    <property type="project" value="InterPro"/>
</dbReference>
<feature type="domain" description="HSF-type DNA-binding" evidence="5">
    <location>
        <begin position="7"/>
        <end position="85"/>
    </location>
</feature>
<evidence type="ECO:0000256" key="2">
    <source>
        <dbReference type="ARBA" id="ARBA00023125"/>
    </source>
</evidence>
<dbReference type="EMBL" id="JATAAI010000019">
    <property type="protein sequence ID" value="KAK1739061.1"/>
    <property type="molecule type" value="Genomic_DNA"/>
</dbReference>
<dbReference type="InterPro" id="IPR000232">
    <property type="entry name" value="HSF_DNA-bd"/>
</dbReference>
<protein>
    <submittedName>
        <fullName evidence="6">Heat shock factor family protein</fullName>
    </submittedName>
</protein>
<evidence type="ECO:0000256" key="1">
    <source>
        <dbReference type="ARBA" id="ARBA00004123"/>
    </source>
</evidence>
<keyword evidence="6" id="KW-0346">Stress response</keyword>
<keyword evidence="2" id="KW-0238">DNA-binding</keyword>
<proteinExistence type="inferred from homology"/>
<dbReference type="GO" id="GO:0005634">
    <property type="term" value="C:nucleus"/>
    <property type="evidence" value="ECO:0007669"/>
    <property type="project" value="UniProtKB-SubCell"/>
</dbReference>
<dbReference type="SMART" id="SM00415">
    <property type="entry name" value="HSF"/>
    <property type="match status" value="1"/>
</dbReference>
<keyword evidence="7" id="KW-1185">Reference proteome</keyword>
<evidence type="ECO:0000313" key="6">
    <source>
        <dbReference type="EMBL" id="KAK1739061.1"/>
    </source>
</evidence>
<reference evidence="6" key="1">
    <citation type="submission" date="2023-06" db="EMBL/GenBank/DDBJ databases">
        <title>Survivors Of The Sea: Transcriptome response of Skeletonema marinoi to long-term dormancy.</title>
        <authorList>
            <person name="Pinder M.I.M."/>
            <person name="Kourtchenko O."/>
            <person name="Robertson E.K."/>
            <person name="Larsson T."/>
            <person name="Maumus F."/>
            <person name="Osuna-Cruz C.M."/>
            <person name="Vancaester E."/>
            <person name="Stenow R."/>
            <person name="Vandepoele K."/>
            <person name="Ploug H."/>
            <person name="Bruchert V."/>
            <person name="Godhe A."/>
            <person name="Topel M."/>
        </authorList>
    </citation>
    <scope>NUCLEOTIDE SEQUENCE</scope>
    <source>
        <strain evidence="6">R05AC</strain>
    </source>
</reference>
<comment type="caution">
    <text evidence="6">The sequence shown here is derived from an EMBL/GenBank/DDBJ whole genome shotgun (WGS) entry which is preliminary data.</text>
</comment>
<evidence type="ECO:0000259" key="5">
    <source>
        <dbReference type="SMART" id="SM00415"/>
    </source>
</evidence>
<dbReference type="SUPFAM" id="SSF46785">
    <property type="entry name" value="Winged helix' DNA-binding domain"/>
    <property type="match status" value="1"/>
</dbReference>
<comment type="subcellular location">
    <subcellularLocation>
        <location evidence="1">Nucleus</location>
    </subcellularLocation>
</comment>
<dbReference type="InterPro" id="IPR036390">
    <property type="entry name" value="WH_DNA-bd_sf"/>
</dbReference>
<accession>A0AAD9D9C4</accession>
<dbReference type="Gene3D" id="1.10.10.10">
    <property type="entry name" value="Winged helix-like DNA-binding domain superfamily/Winged helix DNA-binding domain"/>
    <property type="match status" value="1"/>
</dbReference>
<evidence type="ECO:0000256" key="3">
    <source>
        <dbReference type="ARBA" id="ARBA00023242"/>
    </source>
</evidence>
<organism evidence="6 7">
    <name type="scientific">Skeletonema marinoi</name>
    <dbReference type="NCBI Taxonomy" id="267567"/>
    <lineage>
        <taxon>Eukaryota</taxon>
        <taxon>Sar</taxon>
        <taxon>Stramenopiles</taxon>
        <taxon>Ochrophyta</taxon>
        <taxon>Bacillariophyta</taxon>
        <taxon>Coscinodiscophyceae</taxon>
        <taxon>Thalassiosirophycidae</taxon>
        <taxon>Thalassiosirales</taxon>
        <taxon>Skeletonemataceae</taxon>
        <taxon>Skeletonema</taxon>
        <taxon>Skeletonema marinoi-dohrnii complex</taxon>
    </lineage>
</organism>
<evidence type="ECO:0000256" key="4">
    <source>
        <dbReference type="RuleBase" id="RU004020"/>
    </source>
</evidence>
<keyword evidence="3" id="KW-0539">Nucleus</keyword>